<organism evidence="1 2">
    <name type="scientific">Tropicibacter naphthalenivorans</name>
    <dbReference type="NCBI Taxonomy" id="441103"/>
    <lineage>
        <taxon>Bacteria</taxon>
        <taxon>Pseudomonadati</taxon>
        <taxon>Pseudomonadota</taxon>
        <taxon>Alphaproteobacteria</taxon>
        <taxon>Rhodobacterales</taxon>
        <taxon>Roseobacteraceae</taxon>
        <taxon>Tropicibacter</taxon>
    </lineage>
</organism>
<dbReference type="InterPro" id="IPR029058">
    <property type="entry name" value="AB_hydrolase_fold"/>
</dbReference>
<accession>A0A0P1G9Q1</accession>
<dbReference type="AlphaFoldDB" id="A0A0P1G9Q1"/>
<dbReference type="RefSeq" id="WP_058247393.1">
    <property type="nucleotide sequence ID" value="NZ_CYSE01000003.1"/>
</dbReference>
<dbReference type="SUPFAM" id="SSF53474">
    <property type="entry name" value="alpha/beta-Hydrolases"/>
    <property type="match status" value="1"/>
</dbReference>
<evidence type="ECO:0000313" key="2">
    <source>
        <dbReference type="Proteomes" id="UP000054935"/>
    </source>
</evidence>
<dbReference type="STRING" id="441103.TRN7648_01883"/>
<dbReference type="OrthoDB" id="7841084at2"/>
<dbReference type="EMBL" id="CYSE01000003">
    <property type="protein sequence ID" value="CUH78262.1"/>
    <property type="molecule type" value="Genomic_DNA"/>
</dbReference>
<gene>
    <name evidence="1" type="ORF">TRN7648_01883</name>
</gene>
<evidence type="ECO:0000313" key="1">
    <source>
        <dbReference type="EMBL" id="CUH78262.1"/>
    </source>
</evidence>
<keyword evidence="2" id="KW-1185">Reference proteome</keyword>
<proteinExistence type="predicted"/>
<protein>
    <submittedName>
        <fullName evidence="1">Uncharacterized protein</fullName>
    </submittedName>
</protein>
<reference evidence="1 2" key="1">
    <citation type="submission" date="2015-09" db="EMBL/GenBank/DDBJ databases">
        <authorList>
            <consortium name="Swine Surveillance"/>
        </authorList>
    </citation>
    <scope>NUCLEOTIDE SEQUENCE [LARGE SCALE GENOMIC DNA]</scope>
    <source>
        <strain evidence="1 2">CECT 7648</strain>
    </source>
</reference>
<dbReference type="Proteomes" id="UP000054935">
    <property type="component" value="Unassembled WGS sequence"/>
</dbReference>
<name>A0A0P1G9Q1_9RHOB</name>
<sequence length="525" mass="57182">MTKRTEFRVHWPDIAPQIQALSTDAQLPQAIALLQETLELDAADLRRTDVSHVPDARLVRHVKETERLARLHLRLKEMPAAHQTIRAALAFAAQTGQTVSPWIMLAGLMLERKDTEASAILRDAPELSPIELRHLTQIAVDAGAGAAGEILAHRVLTTQGPTQTFYALLLEARAIHDPDTLLSKIAQDIADGLITRELAPVVRTAARQGAITRAQHAEATALLAQKWPEDAALARRAKALSAPGLELRDDIAPQEQVQQMLDNARRMNPDDAKFETRTRMLERLAASNMYRRVISDPGSAEVAFSPKVEGGDVLLRFAGLAEPGKLHYLDAMAAAAGLNAIYLKDPNRLFFCNGLPSMGGTLDSTIEGLRAKIAEYGEGRKVTVLGSSAGGYAALLYGVLLGADRVISLSGPSTALREVGDTIKDRRVRAILHRLEQHTTPESRDIRLQIERAGYCPQLDLVYGENNRLDRAHAELLADLPQATLHPIKGFDGHNTIAYLTDNGLLLDVLRGDMSGINSVAAART</sequence>